<dbReference type="Gene3D" id="3.60.10.10">
    <property type="entry name" value="Endonuclease/exonuclease/phosphatase"/>
    <property type="match status" value="1"/>
</dbReference>
<keyword evidence="12" id="KW-0443">Lipid metabolism</keyword>
<dbReference type="AlphaFoldDB" id="A0A8C4N963"/>
<dbReference type="Proteomes" id="UP000694388">
    <property type="component" value="Unplaced"/>
</dbReference>
<comment type="pathway">
    <text evidence="2">Lipid metabolism; sphingolipid metabolism.</text>
</comment>
<evidence type="ECO:0000256" key="3">
    <source>
        <dbReference type="ARBA" id="ARBA00004991"/>
    </source>
</evidence>
<feature type="domain" description="Endonuclease/exonuclease/phosphatase" evidence="15">
    <location>
        <begin position="12"/>
        <end position="283"/>
    </location>
</feature>
<evidence type="ECO:0000256" key="6">
    <source>
        <dbReference type="ARBA" id="ARBA00022692"/>
    </source>
</evidence>
<dbReference type="InterPro" id="IPR036691">
    <property type="entry name" value="Endo/exonu/phosph_ase_sf"/>
</dbReference>
<keyword evidence="10" id="KW-0746">Sphingolipid metabolism</keyword>
<evidence type="ECO:0000256" key="8">
    <source>
        <dbReference type="ARBA" id="ARBA00022801"/>
    </source>
</evidence>
<evidence type="ECO:0000256" key="13">
    <source>
        <dbReference type="ARBA" id="ARBA00023136"/>
    </source>
</evidence>
<dbReference type="Ensembl" id="ENSEBUT00000004610.1">
    <property type="protein sequence ID" value="ENSEBUP00000004188.1"/>
    <property type="gene ID" value="ENSEBUG00000002962.1"/>
</dbReference>
<feature type="transmembrane region" description="Helical" evidence="14">
    <location>
        <begin position="376"/>
        <end position="400"/>
    </location>
</feature>
<evidence type="ECO:0000256" key="4">
    <source>
        <dbReference type="ARBA" id="ARBA00006335"/>
    </source>
</evidence>
<keyword evidence="17" id="KW-1185">Reference proteome</keyword>
<comment type="subcellular location">
    <subcellularLocation>
        <location evidence="1">Membrane</location>
        <topology evidence="1">Multi-pass membrane protein</topology>
    </subcellularLocation>
</comment>
<keyword evidence="9" id="KW-0460">Magnesium</keyword>
<evidence type="ECO:0000256" key="2">
    <source>
        <dbReference type="ARBA" id="ARBA00004760"/>
    </source>
</evidence>
<evidence type="ECO:0000259" key="15">
    <source>
        <dbReference type="Pfam" id="PF03372"/>
    </source>
</evidence>
<name>A0A8C4N963_EPTBU</name>
<dbReference type="OMA" id="AHRATEC"/>
<dbReference type="SUPFAM" id="SSF56219">
    <property type="entry name" value="DNase I-like"/>
    <property type="match status" value="1"/>
</dbReference>
<keyword evidence="11 14" id="KW-1133">Transmembrane helix</keyword>
<evidence type="ECO:0000256" key="10">
    <source>
        <dbReference type="ARBA" id="ARBA00022919"/>
    </source>
</evidence>
<dbReference type="GeneTree" id="ENSGT00390000009166"/>
<dbReference type="GO" id="GO:0016020">
    <property type="term" value="C:membrane"/>
    <property type="evidence" value="ECO:0007669"/>
    <property type="project" value="UniProtKB-SubCell"/>
</dbReference>
<evidence type="ECO:0000256" key="11">
    <source>
        <dbReference type="ARBA" id="ARBA00022989"/>
    </source>
</evidence>
<protein>
    <recommendedName>
        <fullName evidence="5">sphingomyelin phosphodiesterase</fullName>
        <ecNumber evidence="5">3.1.4.12</ecNumber>
    </recommendedName>
</protein>
<dbReference type="GO" id="GO:0006665">
    <property type="term" value="P:sphingolipid metabolic process"/>
    <property type="evidence" value="ECO:0007669"/>
    <property type="project" value="UniProtKB-KW"/>
</dbReference>
<evidence type="ECO:0000256" key="12">
    <source>
        <dbReference type="ARBA" id="ARBA00023098"/>
    </source>
</evidence>
<keyword evidence="7" id="KW-0479">Metal-binding</keyword>
<keyword evidence="6 14" id="KW-0812">Transmembrane</keyword>
<keyword evidence="8" id="KW-0378">Hydrolase</keyword>
<evidence type="ECO:0000256" key="9">
    <source>
        <dbReference type="ARBA" id="ARBA00022842"/>
    </source>
</evidence>
<organism evidence="16 17">
    <name type="scientific">Eptatretus burgeri</name>
    <name type="common">Inshore hagfish</name>
    <dbReference type="NCBI Taxonomy" id="7764"/>
    <lineage>
        <taxon>Eukaryota</taxon>
        <taxon>Metazoa</taxon>
        <taxon>Chordata</taxon>
        <taxon>Craniata</taxon>
        <taxon>Vertebrata</taxon>
        <taxon>Cyclostomata</taxon>
        <taxon>Myxini</taxon>
        <taxon>Myxiniformes</taxon>
        <taxon>Myxinidae</taxon>
        <taxon>Eptatretinae</taxon>
        <taxon>Eptatretus</taxon>
    </lineage>
</organism>
<evidence type="ECO:0000313" key="17">
    <source>
        <dbReference type="Proteomes" id="UP000694388"/>
    </source>
</evidence>
<dbReference type="Pfam" id="PF03372">
    <property type="entry name" value="Exo_endo_phos"/>
    <property type="match status" value="1"/>
</dbReference>
<comment type="pathway">
    <text evidence="3">Sphingolipid metabolism.</text>
</comment>
<sequence length="434" mass="48121">MMKDMPFDFKVLTLNCWGIRYLSKLCSKRYKCISQKLGDASHDVALLEEVWSEKDYMKLKKKLASYYPYSHYFRSGVIGSGLCVFSKHPIIDTLLYQYTLNGYPFMLHHGDWFGGKSVGLVVLNISGIIVNAYITHAPVVDVQANHKMLHAEYSREKDAYHPHRILQAWELGQFVRHTSQMADIVLLGGDLNMHPDDLGNRLLRSLTGLRDSFIEAESYEGPQGGCTLIPQNSFTSKHEFYSFPQGIRIDYILFKGSDKYSINCRALQTTQAADGREFPISDHEAVSATLQIQQGTIQCLLSGAENGAIDVLNEARTELRVGLHVATGHQRGAGRLFGLSIALVLLSVAVVLCGVMSKAFSFILGAEILTEEGLPIVVLCLLGLGASLTALVAATAYLLFTTEIKALRGAEDEMRRQTHTLQHAVINNKGHAII</sequence>
<feature type="transmembrane region" description="Helical" evidence="14">
    <location>
        <begin position="336"/>
        <end position="364"/>
    </location>
</feature>
<dbReference type="PANTHER" id="PTHR16320">
    <property type="entry name" value="SPHINGOMYELINASE FAMILY MEMBER"/>
    <property type="match status" value="1"/>
</dbReference>
<dbReference type="PANTHER" id="PTHR16320:SF24">
    <property type="entry name" value="PHOSPHODIESTERASE, PUTATIVE-RELATED"/>
    <property type="match status" value="1"/>
</dbReference>
<dbReference type="GO" id="GO:0004767">
    <property type="term" value="F:sphingomyelin phosphodiesterase activity"/>
    <property type="evidence" value="ECO:0007669"/>
    <property type="project" value="UniProtKB-EC"/>
</dbReference>
<comment type="similarity">
    <text evidence="4">Belongs to the neutral sphingomyelinase family.</text>
</comment>
<keyword evidence="13 14" id="KW-0472">Membrane</keyword>
<proteinExistence type="inferred from homology"/>
<evidence type="ECO:0000313" key="16">
    <source>
        <dbReference type="Ensembl" id="ENSEBUP00000004188.1"/>
    </source>
</evidence>
<dbReference type="InterPro" id="IPR038772">
    <property type="entry name" value="Sph/SMPD2-like"/>
</dbReference>
<reference evidence="16" key="1">
    <citation type="submission" date="2025-08" db="UniProtKB">
        <authorList>
            <consortium name="Ensembl"/>
        </authorList>
    </citation>
    <scope>IDENTIFICATION</scope>
</reference>
<dbReference type="EC" id="3.1.4.12" evidence="5"/>
<evidence type="ECO:0000256" key="1">
    <source>
        <dbReference type="ARBA" id="ARBA00004141"/>
    </source>
</evidence>
<reference evidence="16" key="2">
    <citation type="submission" date="2025-09" db="UniProtKB">
        <authorList>
            <consortium name="Ensembl"/>
        </authorList>
    </citation>
    <scope>IDENTIFICATION</scope>
</reference>
<evidence type="ECO:0000256" key="7">
    <source>
        <dbReference type="ARBA" id="ARBA00022723"/>
    </source>
</evidence>
<accession>A0A8C4N963</accession>
<evidence type="ECO:0000256" key="14">
    <source>
        <dbReference type="SAM" id="Phobius"/>
    </source>
</evidence>
<dbReference type="InterPro" id="IPR005135">
    <property type="entry name" value="Endo/exonuclease/phosphatase"/>
</dbReference>
<dbReference type="GO" id="GO:0046872">
    <property type="term" value="F:metal ion binding"/>
    <property type="evidence" value="ECO:0007669"/>
    <property type="project" value="UniProtKB-KW"/>
</dbReference>
<evidence type="ECO:0000256" key="5">
    <source>
        <dbReference type="ARBA" id="ARBA00012369"/>
    </source>
</evidence>